<accession>A0A1Q9C363</accession>
<evidence type="ECO:0000313" key="2">
    <source>
        <dbReference type="Proteomes" id="UP000186817"/>
    </source>
</evidence>
<dbReference type="Gene3D" id="1.25.40.10">
    <property type="entry name" value="Tetratricopeptide repeat domain"/>
    <property type="match status" value="1"/>
</dbReference>
<protein>
    <submittedName>
        <fullName evidence="1">Uncharacterized protein</fullName>
    </submittedName>
</protein>
<gene>
    <name evidence="1" type="ORF">AK812_SmicGene42581</name>
</gene>
<dbReference type="OrthoDB" id="408433at2759"/>
<name>A0A1Q9C363_SYMMI</name>
<keyword evidence="2" id="KW-1185">Reference proteome</keyword>
<comment type="caution">
    <text evidence="1">The sequence shown here is derived from an EMBL/GenBank/DDBJ whole genome shotgun (WGS) entry which is preliminary data.</text>
</comment>
<reference evidence="1 2" key="1">
    <citation type="submission" date="2016-02" db="EMBL/GenBank/DDBJ databases">
        <title>Genome analysis of coral dinoflagellate symbionts highlights evolutionary adaptations to a symbiotic lifestyle.</title>
        <authorList>
            <person name="Aranda M."/>
            <person name="Li Y."/>
            <person name="Liew Y.J."/>
            <person name="Baumgarten S."/>
            <person name="Simakov O."/>
            <person name="Wilson M."/>
            <person name="Piel J."/>
            <person name="Ashoor H."/>
            <person name="Bougouffa S."/>
            <person name="Bajic V.B."/>
            <person name="Ryu T."/>
            <person name="Ravasi T."/>
            <person name="Bayer T."/>
            <person name="Micklem G."/>
            <person name="Kim H."/>
            <person name="Bhak J."/>
            <person name="Lajeunesse T.C."/>
            <person name="Voolstra C.R."/>
        </authorList>
    </citation>
    <scope>NUCLEOTIDE SEQUENCE [LARGE SCALE GENOMIC DNA]</scope>
    <source>
        <strain evidence="1 2">CCMP2467</strain>
    </source>
</reference>
<evidence type="ECO:0000313" key="1">
    <source>
        <dbReference type="EMBL" id="OLP77363.1"/>
    </source>
</evidence>
<proteinExistence type="predicted"/>
<organism evidence="1 2">
    <name type="scientific">Symbiodinium microadriaticum</name>
    <name type="common">Dinoflagellate</name>
    <name type="synonym">Zooxanthella microadriatica</name>
    <dbReference type="NCBI Taxonomy" id="2951"/>
    <lineage>
        <taxon>Eukaryota</taxon>
        <taxon>Sar</taxon>
        <taxon>Alveolata</taxon>
        <taxon>Dinophyceae</taxon>
        <taxon>Suessiales</taxon>
        <taxon>Symbiodiniaceae</taxon>
        <taxon>Symbiodinium</taxon>
    </lineage>
</organism>
<sequence length="1052" mass="116808">MECLDADRPVIGQVCLLRCSLRRPDQRSVLWERQDLEHVIEDMPPPESSHRFEFGIKEGWKLMDKALLSMRRGERCEVLVEAVLLRRGAPSQLLPAAVEGDDTWILELELREFIEVSDVSFEKDGSVQKRSIRCRDDWASWQLADDGRLAAMRAVTVKDARGVQLCADVAISFRVGVGEVCDALESAACSSRRFPVSRRSMEPEPVVAAKREVLSFYRSLCDDQRTRRLIVRQPYRSALPGVKYDSRRSLRKWFVQLTGNNGKRKFWGIFESKEEAEWVTCQLCFTRTLTAQDVLRATSGKRLSLKSSCTTLVRSGATGATCGSVVDSMGDGLDCLATGPAAVATRQVMEAGPDKAFVNMFVLIILTTVTAAQLLLSNAPALQSNTVADKLRAMRVLEAQLAALGRAGAGFRMKVLKDIQKLPQIGRYGAGRFWTLYKAIFRLLLESVDRGDGVTQPPGDEGKLQVLTSRKSAATELLKAGRYRLAAHRFRLIYEQLGYIDDFRGVRGGEGRRKQVGELSSNTLRGLDQMTYQEVHSMSQKKALAFLTKAGVCPTSKSMSFVCWKCKKDMQKNGSVFRCQNRSCSQRPRLTAPRVAFTPLFGFASNGTDIDYAMLLRTCFTVGAKLSNDSAIQMLRMPGQSLSSVEHKVDDFYTKIKVALAYAETKYSRSVQFKDEIVEPDSGRMGVAKTPSQKIHLGRTLVLKGRFTKQWIAKALPNTVSKPGRGMGAESRAEVDQPIKDAMGAGTLGAPDGGRAFHGALRDAGKSSLHGVNHMKKVFTPVTRVLKSSLDARTRQMMEKKCKSRGSKKPAVAQTKLYFKVAAGDNSAENTVGCIKKVMRRMGNLGRTRSKGLQKNVQAMAAAALHRQCGLDRVLAALKEYRLDCSKGIVQMSPKDAFLHEKCEWKKACLLNRALCLNKAGCFKRAVQTCDLVLDMEPSNEKGLDDCASALRDIKVLPGASRELTQLRDKVRRRQKQLDSDAQELFAKPLSFEEGWGSGCVVALGSCLTRLTSTELEDCSSPGRWRTRAAGARKQRLRRPCHRRPMFFVALL</sequence>
<dbReference type="Proteomes" id="UP000186817">
    <property type="component" value="Unassembled WGS sequence"/>
</dbReference>
<dbReference type="SUPFAM" id="SSF48452">
    <property type="entry name" value="TPR-like"/>
    <property type="match status" value="1"/>
</dbReference>
<dbReference type="EMBL" id="LSRX01001782">
    <property type="protein sequence ID" value="OLP77363.1"/>
    <property type="molecule type" value="Genomic_DNA"/>
</dbReference>
<dbReference type="AlphaFoldDB" id="A0A1Q9C363"/>
<dbReference type="InterPro" id="IPR011990">
    <property type="entry name" value="TPR-like_helical_dom_sf"/>
</dbReference>